<evidence type="ECO:0000313" key="1">
    <source>
        <dbReference type="RefSeq" id="XP_001391650.3"/>
    </source>
</evidence>
<sequence length="258" mass="27898">MGTNPSISQMLHAQPLSSVETEDIHLPKQPTMRLATLACFCISAASAVKHYGMDPSEDTRNLIEEHARKLLDNDMRLVSVFTTDYHHTHDGSDFLSSEMGIFNKTISEIFVSSTHGSSESALEVRDNINGKCQGHGRIEDNLSDFQIKMICGAISQAAGGGVSAIIEVIESNLCTEAGTGHPVPSCKTIVGFIKTTSAGFTGLEINNYCPDFMSLFVKCKGSDAKAFAEDKKIEMTAFNSQKDYNCDNAGVKCIEASV</sequence>
<dbReference type="RefSeq" id="XP_001391650.3">
    <property type="nucleotide sequence ID" value="XM_001391613.3"/>
</dbReference>
<protein>
    <submittedName>
        <fullName evidence="1">Uncharacterized protein</fullName>
    </submittedName>
</protein>
<reference evidence="1" key="1">
    <citation type="submission" date="2025-02" db="EMBL/GenBank/DDBJ databases">
        <authorList>
            <consortium name="NCBI Genome Project"/>
        </authorList>
    </citation>
    <scope>NUCLEOTIDE SEQUENCE</scope>
</reference>
<name>A0AAJ6QA59_ASPNG</name>
<dbReference type="AlphaFoldDB" id="A0AAJ6QA59"/>
<dbReference type="VEuPathDB" id="FungiDB:An07g05710"/>
<dbReference type="KEGG" id="ang:An07g05710"/>
<accession>A0AAJ6QA59</accession>
<gene>
    <name evidence="1" type="ORF">An07g05710</name>
</gene>
<dbReference type="GeneID" id="4981838"/>
<organism evidence="1">
    <name type="scientific">Aspergillus niger</name>
    <dbReference type="NCBI Taxonomy" id="5061"/>
    <lineage>
        <taxon>Eukaryota</taxon>
        <taxon>Fungi</taxon>
        <taxon>Dikarya</taxon>
        <taxon>Ascomycota</taxon>
        <taxon>Pezizomycotina</taxon>
        <taxon>Eurotiomycetes</taxon>
        <taxon>Eurotiomycetidae</taxon>
        <taxon>Eurotiales</taxon>
        <taxon>Aspergillaceae</taxon>
        <taxon>Aspergillus</taxon>
        <taxon>Aspergillus subgen. Circumdati</taxon>
    </lineage>
</organism>
<proteinExistence type="predicted"/>
<reference evidence="1" key="2">
    <citation type="submission" date="2025-08" db="UniProtKB">
        <authorList>
            <consortium name="RefSeq"/>
        </authorList>
    </citation>
    <scope>IDENTIFICATION</scope>
</reference>